<evidence type="ECO:0000313" key="7">
    <source>
        <dbReference type="Proteomes" id="UP000590564"/>
    </source>
</evidence>
<evidence type="ECO:0000313" key="2">
    <source>
        <dbReference type="EMBL" id="AVB76764.1"/>
    </source>
</evidence>
<dbReference type="RefSeq" id="WP_104838213.1">
    <property type="nucleotide sequence ID" value="NZ_CP026606.1"/>
</dbReference>
<dbReference type="Proteomes" id="UP000590564">
    <property type="component" value="Unassembled WGS sequence"/>
</dbReference>
<dbReference type="InterPro" id="IPR011313">
    <property type="entry name" value="Prd_NiFe_hyd_3_EhaF"/>
</dbReference>
<reference evidence="2" key="2">
    <citation type="submission" date="2018-02" db="EMBL/GenBank/DDBJ databases">
        <title>Complete genome sequence of the Methanococcus maripaludis type strain JJ (DSM 2067), a model for selenoprotein synthesis in Archaea.</title>
        <authorList>
            <person name="Poehlein A."/>
            <person name="Heym D."/>
            <person name="Quitzke V."/>
            <person name="Fersch J."/>
            <person name="Daniel R."/>
            <person name="Rother M."/>
        </authorList>
    </citation>
    <scope>NUCLEOTIDE SEQUENCE [LARGE SCALE GENOMIC DNA]</scope>
    <source>
        <strain evidence="2">DSM 2067</strain>
    </source>
</reference>
<keyword evidence="1" id="KW-1133">Transmembrane helix</keyword>
<sequence length="157" mass="17561">MKKLNEAWNYISKPSAVSRLFAGFVCIVLFIGIFLPTEFTSDQLYPKNAIQGQVLKTPLAPYDRGGVVLSEPADIKSQYPEYQSIRGQITAYLSPVAIAISENTMYFGTTIVSTPGGILDEILYYTRGFDTVLESLTLLLSFTIFGWLFLNRNNKVK</sequence>
<dbReference type="KEGG" id="mmad:MMJJ_13860"/>
<dbReference type="Pfam" id="PF09879">
    <property type="entry name" value="EhaF"/>
    <property type="match status" value="1"/>
</dbReference>
<keyword evidence="1" id="KW-0472">Membrane</keyword>
<dbReference type="AlphaFoldDB" id="A0A2L1CBP7"/>
<evidence type="ECO:0000313" key="4">
    <source>
        <dbReference type="EMBL" id="MBB6496722.1"/>
    </source>
</evidence>
<keyword evidence="1" id="KW-0812">Transmembrane</keyword>
<dbReference type="PIRSF" id="PIRSF019373">
    <property type="entry name" value="EhaF"/>
    <property type="match status" value="1"/>
</dbReference>
<evidence type="ECO:0000313" key="5">
    <source>
        <dbReference type="Proteomes" id="UP000239462"/>
    </source>
</evidence>
<feature type="transmembrane region" description="Helical" evidence="1">
    <location>
        <begin position="20"/>
        <end position="37"/>
    </location>
</feature>
<organism evidence="2 5">
    <name type="scientific">Methanococcus maripaludis</name>
    <name type="common">Methanococcus deltae</name>
    <dbReference type="NCBI Taxonomy" id="39152"/>
    <lineage>
        <taxon>Archaea</taxon>
        <taxon>Methanobacteriati</taxon>
        <taxon>Methanobacteriota</taxon>
        <taxon>Methanomada group</taxon>
        <taxon>Methanococci</taxon>
        <taxon>Methanococcales</taxon>
        <taxon>Methanococcaceae</taxon>
        <taxon>Methanococcus</taxon>
    </lineage>
</organism>
<dbReference type="Proteomes" id="UP000567099">
    <property type="component" value="Unassembled WGS sequence"/>
</dbReference>
<dbReference type="EMBL" id="CP026606">
    <property type="protein sequence ID" value="AVB76764.1"/>
    <property type="molecule type" value="Genomic_DNA"/>
</dbReference>
<accession>A0A2L1CBP7</accession>
<dbReference type="EMBL" id="JACDUO010000001">
    <property type="protein sequence ID" value="MBA2863273.1"/>
    <property type="molecule type" value="Genomic_DNA"/>
</dbReference>
<feature type="transmembrane region" description="Helical" evidence="1">
    <location>
        <begin position="132"/>
        <end position="150"/>
    </location>
</feature>
<evidence type="ECO:0000313" key="3">
    <source>
        <dbReference type="EMBL" id="MBA2863273.1"/>
    </source>
</evidence>
<evidence type="ECO:0000313" key="6">
    <source>
        <dbReference type="Proteomes" id="UP000567099"/>
    </source>
</evidence>
<proteinExistence type="predicted"/>
<name>A0A2L1CBP7_METMI</name>
<reference evidence="5" key="1">
    <citation type="journal article" date="2018" name="Genome Announc.">
        <title>Complete Genome Sequence of the Methanococcus maripaludis Type Strain JJ (DSM 2067), a Model for Selenoprotein Synthesis in Archaea.</title>
        <authorList>
            <person name="Poehlein A."/>
            <person name="Heym D."/>
            <person name="Quitzke V."/>
            <person name="Fersch J."/>
            <person name="Daniel R."/>
            <person name="Rother M."/>
        </authorList>
    </citation>
    <scope>NUCLEOTIDE SEQUENCE [LARGE SCALE GENOMIC DNA]</scope>
    <source>
        <strain evidence="5">DSM 2067</strain>
    </source>
</reference>
<gene>
    <name evidence="3" type="ORF">HNP94_000273</name>
    <name evidence="4" type="ORF">HNP96_000743</name>
    <name evidence="2" type="ORF">MMJJ_13860</name>
</gene>
<dbReference type="GeneID" id="36102472"/>
<evidence type="ECO:0000256" key="1">
    <source>
        <dbReference type="SAM" id="Phobius"/>
    </source>
</evidence>
<dbReference type="Proteomes" id="UP000239462">
    <property type="component" value="Chromosome"/>
</dbReference>
<dbReference type="EMBL" id="JACHED010000001">
    <property type="protein sequence ID" value="MBB6496722.1"/>
    <property type="molecule type" value="Genomic_DNA"/>
</dbReference>
<reference evidence="3 6" key="3">
    <citation type="submission" date="2020-07" db="EMBL/GenBank/DDBJ databases">
        <title>Genomic Encyclopedia of Type Strains, Phase IV (KMG-V): Genome sequencing to study the core and pangenomes of soil and plant-associated prokaryotes.</title>
        <authorList>
            <person name="Whitman W."/>
        </authorList>
    </citation>
    <scope>NUCLEOTIDE SEQUENCE [LARGE SCALE GENOMIC DNA]</scope>
    <source>
        <strain evidence="3 6">C13</strain>
        <strain evidence="4 7">D1</strain>
    </source>
</reference>
<protein>
    <submittedName>
        <fullName evidence="3">Energy-converting hydrogenase A subunit F</fullName>
    </submittedName>
</protein>